<keyword evidence="5 8" id="KW-0658">Purine biosynthesis</keyword>
<comment type="caution">
    <text evidence="8">Lacks conserved residue(s) required for the propagation of feature annotation.</text>
</comment>
<feature type="binding site" evidence="8">
    <location>
        <begin position="11"/>
        <end position="17"/>
    </location>
    <ligand>
        <name>GTP</name>
        <dbReference type="ChEBI" id="CHEBI:37565"/>
    </ligand>
</feature>
<dbReference type="InterPro" id="IPR001114">
    <property type="entry name" value="Adenylosuccinate_synthetase"/>
</dbReference>
<dbReference type="PANTHER" id="PTHR11846:SF0">
    <property type="entry name" value="ADENYLOSUCCINATE SYNTHETASE"/>
    <property type="match status" value="1"/>
</dbReference>
<dbReference type="FunFam" id="3.90.170.10:FF:000001">
    <property type="entry name" value="Adenylosuccinate synthetase"/>
    <property type="match status" value="1"/>
</dbReference>
<dbReference type="Pfam" id="PF00709">
    <property type="entry name" value="Adenylsucc_synt"/>
    <property type="match status" value="1"/>
</dbReference>
<feature type="binding site" evidence="8">
    <location>
        <begin position="305"/>
        <end position="311"/>
    </location>
    <ligand>
        <name>substrate</name>
    </ligand>
</feature>
<feature type="binding site" evidence="8">
    <location>
        <begin position="39"/>
        <end position="41"/>
    </location>
    <ligand>
        <name>GTP</name>
        <dbReference type="ChEBI" id="CHEBI:37565"/>
    </ligand>
</feature>
<feature type="binding site" evidence="8">
    <location>
        <begin position="337"/>
        <end position="339"/>
    </location>
    <ligand>
        <name>GTP</name>
        <dbReference type="ChEBI" id="CHEBI:37565"/>
    </ligand>
</feature>
<evidence type="ECO:0000256" key="5">
    <source>
        <dbReference type="ARBA" id="ARBA00022755"/>
    </source>
</evidence>
<comment type="subcellular location">
    <subcellularLocation>
        <location evidence="8">Cytoplasm</location>
    </subcellularLocation>
</comment>
<feature type="binding site" description="in other chain" evidence="8">
    <location>
        <begin position="12"/>
        <end position="15"/>
    </location>
    <ligand>
        <name>IMP</name>
        <dbReference type="ChEBI" id="CHEBI:58053"/>
        <note>ligand shared between dimeric partners</note>
    </ligand>
</feature>
<comment type="catalytic activity">
    <reaction evidence="8">
        <text>IMP + L-aspartate + GTP = N(6)-(1,2-dicarboxyethyl)-AMP + GDP + phosphate + 2 H(+)</text>
        <dbReference type="Rhea" id="RHEA:15753"/>
        <dbReference type="ChEBI" id="CHEBI:15378"/>
        <dbReference type="ChEBI" id="CHEBI:29991"/>
        <dbReference type="ChEBI" id="CHEBI:37565"/>
        <dbReference type="ChEBI" id="CHEBI:43474"/>
        <dbReference type="ChEBI" id="CHEBI:57567"/>
        <dbReference type="ChEBI" id="CHEBI:58053"/>
        <dbReference type="ChEBI" id="CHEBI:58189"/>
        <dbReference type="EC" id="6.3.4.4"/>
    </reaction>
</comment>
<dbReference type="AlphaFoldDB" id="A0A8I0ADJ0"/>
<dbReference type="PANTHER" id="PTHR11846">
    <property type="entry name" value="ADENYLOSUCCINATE SYNTHETASE"/>
    <property type="match status" value="1"/>
</dbReference>
<evidence type="ECO:0000313" key="9">
    <source>
        <dbReference type="EMBL" id="MBC5652690.1"/>
    </source>
</evidence>
<feature type="binding site" evidence="8">
    <location>
        <position position="145"/>
    </location>
    <ligand>
        <name>IMP</name>
        <dbReference type="ChEBI" id="CHEBI:58053"/>
        <note>ligand shared between dimeric partners</note>
    </ligand>
</feature>
<protein>
    <recommendedName>
        <fullName evidence="8">Adenylosuccinate synthetase</fullName>
        <shortName evidence="8">AMPSase</shortName>
        <shortName evidence="8">AdSS</shortName>
        <ecNumber evidence="8">6.3.4.4</ecNumber>
    </recommendedName>
    <alternativeName>
        <fullName evidence="8">IMP--aspartate ligase</fullName>
    </alternativeName>
</protein>
<sequence length="433" mass="47838">MLTAVTGINWGDEGKGRVIDLLAEQADVVVRYQGGNNAGHTVVTDQGKFVLNLLPSGILHPGVVCVLGDGMVVDLEHLSREIHEIEKKGIRVTPDHLKLSKRATISMPWHKVQDELEENRLAKTDSAFGSTRRGIAYAYSDKYRKKTLRLGDLLHLKEDSVKARLKTMLEAKNLELAGCYHQEPMSYPALLTWCEEQAELFGPYIADTGEFLEQALSEDKKVVLEAQLGAMRDIDYGIFPYTSSSSTISAYGPIGAGIPGKSLDHVVGVLKAYSTCVGAGPFVAEKAMSDAWEEELRKAGGEYGAATGRPRRVGPFDAVASRYGLKCQNADIIALTKMDVLSSMKEIPVITGYKQDGVIVMDFDPMEELESYTPVIEMLPGWDCDISSCRTYDELPEKAKSYIRILEQLLNHEIQFISVGARRDQFLTKGAWL</sequence>
<dbReference type="EMBL" id="JACOOT010000039">
    <property type="protein sequence ID" value="MBC5652690.1"/>
    <property type="molecule type" value="Genomic_DNA"/>
</dbReference>
<comment type="function">
    <text evidence="8">Plays an important role in the de novo pathway of purine nucleotide biosynthesis. Catalyzes the first committed step in the biosynthesis of AMP from IMP.</text>
</comment>
<comment type="caution">
    <text evidence="9">The sequence shown here is derived from an EMBL/GenBank/DDBJ whole genome shotgun (WGS) entry which is preliminary data.</text>
</comment>
<dbReference type="Gene3D" id="3.40.440.10">
    <property type="entry name" value="Adenylosuccinate Synthetase, subunit A, domain 1"/>
    <property type="match status" value="1"/>
</dbReference>
<feature type="binding site" description="in other chain" evidence="8">
    <location>
        <position position="309"/>
    </location>
    <ligand>
        <name>IMP</name>
        <dbReference type="ChEBI" id="CHEBI:58053"/>
        <note>ligand shared between dimeric partners</note>
    </ligand>
</feature>
<dbReference type="NCBIfam" id="NF002223">
    <property type="entry name" value="PRK01117.1"/>
    <property type="match status" value="1"/>
</dbReference>
<keyword evidence="8" id="KW-0963">Cytoplasm</keyword>
<dbReference type="Proteomes" id="UP000652847">
    <property type="component" value="Unassembled WGS sequence"/>
</dbReference>
<evidence type="ECO:0000256" key="7">
    <source>
        <dbReference type="ARBA" id="ARBA00023134"/>
    </source>
</evidence>
<dbReference type="GO" id="GO:0044208">
    <property type="term" value="P:'de novo' AMP biosynthetic process"/>
    <property type="evidence" value="ECO:0007669"/>
    <property type="project" value="UniProtKB-UniRule"/>
</dbReference>
<keyword evidence="10" id="KW-1185">Reference proteome</keyword>
<feature type="binding site" evidence="8">
    <location>
        <position position="311"/>
    </location>
    <ligand>
        <name>GTP</name>
        <dbReference type="ChEBI" id="CHEBI:37565"/>
    </ligand>
</feature>
<feature type="binding site" evidence="8">
    <location>
        <position position="39"/>
    </location>
    <ligand>
        <name>Mg(2+)</name>
        <dbReference type="ChEBI" id="CHEBI:18420"/>
    </ligand>
</feature>
<reference evidence="9 10" key="1">
    <citation type="submission" date="2020-08" db="EMBL/GenBank/DDBJ databases">
        <title>Genome public.</title>
        <authorList>
            <person name="Liu C."/>
            <person name="Sun Q."/>
        </authorList>
    </citation>
    <scope>NUCLEOTIDE SEQUENCE [LARGE SCALE GENOMIC DNA]</scope>
    <source>
        <strain evidence="9 10">BX17</strain>
    </source>
</reference>
<keyword evidence="3 8" id="KW-0479">Metal-binding</keyword>
<dbReference type="HAMAP" id="MF_00011">
    <property type="entry name" value="Adenylosucc_synth"/>
    <property type="match status" value="1"/>
</dbReference>
<feature type="active site" description="Proton donor" evidence="8">
    <location>
        <position position="40"/>
    </location>
</feature>
<name>A0A8I0ADJ0_9FIRM</name>
<evidence type="ECO:0000256" key="1">
    <source>
        <dbReference type="ARBA" id="ARBA00011738"/>
    </source>
</evidence>
<accession>A0A8I0ADJ0</accession>
<dbReference type="SMART" id="SM00788">
    <property type="entry name" value="Adenylsucc_synt"/>
    <property type="match status" value="1"/>
</dbReference>
<evidence type="ECO:0000313" key="10">
    <source>
        <dbReference type="Proteomes" id="UP000652847"/>
    </source>
</evidence>
<gene>
    <name evidence="8" type="primary">purA</name>
    <name evidence="9" type="ORF">H8S54_16665</name>
</gene>
<dbReference type="Gene3D" id="1.10.300.10">
    <property type="entry name" value="Adenylosuccinate Synthetase, subunit A, domain 2"/>
    <property type="match status" value="1"/>
</dbReference>
<keyword evidence="7 8" id="KW-0342">GTP-binding</keyword>
<evidence type="ECO:0000256" key="6">
    <source>
        <dbReference type="ARBA" id="ARBA00022842"/>
    </source>
</evidence>
<evidence type="ECO:0000256" key="2">
    <source>
        <dbReference type="ARBA" id="ARBA00022598"/>
    </source>
</evidence>
<keyword evidence="4 8" id="KW-0547">Nucleotide-binding</keyword>
<evidence type="ECO:0000256" key="8">
    <source>
        <dbReference type="HAMAP-Rule" id="MF_00011"/>
    </source>
</evidence>
<keyword evidence="6 8" id="KW-0460">Magnesium</keyword>
<feature type="binding site" description="in other chain" evidence="8">
    <location>
        <begin position="37"/>
        <end position="40"/>
    </location>
    <ligand>
        <name>IMP</name>
        <dbReference type="ChEBI" id="CHEBI:58053"/>
        <note>ligand shared between dimeric partners</note>
    </ligand>
</feature>
<organism evidence="9 10">
    <name type="scientific">Blautia segnis</name>
    <dbReference type="NCBI Taxonomy" id="2763030"/>
    <lineage>
        <taxon>Bacteria</taxon>
        <taxon>Bacillati</taxon>
        <taxon>Bacillota</taxon>
        <taxon>Clostridia</taxon>
        <taxon>Lachnospirales</taxon>
        <taxon>Lachnospiraceae</taxon>
        <taxon>Blautia</taxon>
    </lineage>
</organism>
<dbReference type="Gene3D" id="3.90.170.10">
    <property type="entry name" value="Adenylosuccinate Synthetase, subunit A, domain 3"/>
    <property type="match status" value="1"/>
</dbReference>
<dbReference type="GO" id="GO:0000287">
    <property type="term" value="F:magnesium ion binding"/>
    <property type="evidence" value="ECO:0007669"/>
    <property type="project" value="UniProtKB-UniRule"/>
</dbReference>
<comment type="similarity">
    <text evidence="8">Belongs to the adenylosuccinate synthetase family.</text>
</comment>
<comment type="subunit">
    <text evidence="1 8">Homodimer.</text>
</comment>
<dbReference type="InterPro" id="IPR042109">
    <property type="entry name" value="Adenylosuccinate_synth_dom1"/>
</dbReference>
<dbReference type="GO" id="GO:0005525">
    <property type="term" value="F:GTP binding"/>
    <property type="evidence" value="ECO:0007669"/>
    <property type="project" value="UniProtKB-UniRule"/>
</dbReference>
<dbReference type="InterPro" id="IPR042110">
    <property type="entry name" value="Adenylosuccinate_synth_dom2"/>
</dbReference>
<dbReference type="GO" id="GO:0046040">
    <property type="term" value="P:IMP metabolic process"/>
    <property type="evidence" value="ECO:0007669"/>
    <property type="project" value="TreeGrafter"/>
</dbReference>
<evidence type="ECO:0000256" key="4">
    <source>
        <dbReference type="ARBA" id="ARBA00022741"/>
    </source>
</evidence>
<dbReference type="InterPro" id="IPR042111">
    <property type="entry name" value="Adenylosuccinate_synth_dom3"/>
</dbReference>
<proteinExistence type="inferred from homology"/>
<dbReference type="EC" id="6.3.4.4" evidence="8"/>
<dbReference type="RefSeq" id="WP_117849750.1">
    <property type="nucleotide sequence ID" value="NZ_JACOOT010000039.1"/>
</dbReference>
<keyword evidence="2 8" id="KW-0436">Ligase</keyword>
<feature type="active site" description="Proton acceptor" evidence="8">
    <location>
        <position position="12"/>
    </location>
</feature>
<comment type="cofactor">
    <cofactor evidence="8">
        <name>Mg(2+)</name>
        <dbReference type="ChEBI" id="CHEBI:18420"/>
    </cofactor>
    <text evidence="8">Binds 1 Mg(2+) ion per subunit.</text>
</comment>
<evidence type="ECO:0000256" key="3">
    <source>
        <dbReference type="ARBA" id="ARBA00022723"/>
    </source>
</evidence>
<dbReference type="GO" id="GO:0005737">
    <property type="term" value="C:cytoplasm"/>
    <property type="evidence" value="ECO:0007669"/>
    <property type="project" value="UniProtKB-SubCell"/>
</dbReference>
<feature type="binding site" description="in other chain" evidence="8">
    <location>
        <position position="131"/>
    </location>
    <ligand>
        <name>IMP</name>
        <dbReference type="ChEBI" id="CHEBI:58053"/>
        <note>ligand shared between dimeric partners</note>
    </ligand>
</feature>
<dbReference type="CDD" id="cd03108">
    <property type="entry name" value="AdSS"/>
    <property type="match status" value="1"/>
</dbReference>
<feature type="binding site" evidence="8">
    <location>
        <position position="12"/>
    </location>
    <ligand>
        <name>Mg(2+)</name>
        <dbReference type="ChEBI" id="CHEBI:18420"/>
    </ligand>
</feature>
<feature type="binding site" evidence="8">
    <location>
        <begin position="418"/>
        <end position="420"/>
    </location>
    <ligand>
        <name>GTP</name>
        <dbReference type="ChEBI" id="CHEBI:37565"/>
    </ligand>
</feature>
<dbReference type="SUPFAM" id="SSF52540">
    <property type="entry name" value="P-loop containing nucleoside triphosphate hydrolases"/>
    <property type="match status" value="1"/>
</dbReference>
<dbReference type="GO" id="GO:0004019">
    <property type="term" value="F:adenylosuccinate synthase activity"/>
    <property type="evidence" value="ECO:0007669"/>
    <property type="project" value="UniProtKB-UniRule"/>
</dbReference>
<dbReference type="InterPro" id="IPR027417">
    <property type="entry name" value="P-loop_NTPase"/>
</dbReference>
<comment type="pathway">
    <text evidence="8">Purine metabolism; AMP biosynthesis via de novo pathway; AMP from IMP: step 1/2.</text>
</comment>
<dbReference type="UniPathway" id="UPA00075">
    <property type="reaction ID" value="UER00335"/>
</dbReference>